<evidence type="ECO:0000313" key="3">
    <source>
        <dbReference type="EMBL" id="MFB9750051.1"/>
    </source>
</evidence>
<dbReference type="PROSITE" id="PS51272">
    <property type="entry name" value="SLH"/>
    <property type="match status" value="3"/>
</dbReference>
<dbReference type="InterPro" id="IPR003343">
    <property type="entry name" value="Big_2"/>
</dbReference>
<feature type="domain" description="SLH" evidence="2">
    <location>
        <begin position="693"/>
        <end position="754"/>
    </location>
</feature>
<dbReference type="InterPro" id="IPR051465">
    <property type="entry name" value="Cell_Envelope_Struct_Comp"/>
</dbReference>
<name>A0ABV5VPV2_9BACL</name>
<dbReference type="PANTHER" id="PTHR43308">
    <property type="entry name" value="OUTER MEMBRANE PROTEIN ALPHA-RELATED"/>
    <property type="match status" value="1"/>
</dbReference>
<dbReference type="InterPro" id="IPR001119">
    <property type="entry name" value="SLH_dom"/>
</dbReference>
<evidence type="ECO:0000256" key="1">
    <source>
        <dbReference type="SAM" id="SignalP"/>
    </source>
</evidence>
<feature type="domain" description="SLH" evidence="2">
    <location>
        <begin position="570"/>
        <end position="633"/>
    </location>
</feature>
<dbReference type="EMBL" id="JBHMAG010000001">
    <property type="protein sequence ID" value="MFB9750051.1"/>
    <property type="molecule type" value="Genomic_DNA"/>
</dbReference>
<dbReference type="SUPFAM" id="SSF50998">
    <property type="entry name" value="Quinoprotein alcohol dehydrogenase-like"/>
    <property type="match status" value="1"/>
</dbReference>
<dbReference type="InterPro" id="IPR018391">
    <property type="entry name" value="PQQ_b-propeller_rpt"/>
</dbReference>
<keyword evidence="1" id="KW-0732">Signal</keyword>
<dbReference type="Pfam" id="PF13360">
    <property type="entry name" value="PQQ_2"/>
    <property type="match status" value="1"/>
</dbReference>
<dbReference type="InterPro" id="IPR011047">
    <property type="entry name" value="Quinoprotein_ADH-like_sf"/>
</dbReference>
<dbReference type="SUPFAM" id="SSF49373">
    <property type="entry name" value="Invasin/intimin cell-adhesion fragments"/>
    <property type="match status" value="2"/>
</dbReference>
<dbReference type="Pfam" id="PF00395">
    <property type="entry name" value="SLH"/>
    <property type="match status" value="3"/>
</dbReference>
<dbReference type="InterPro" id="IPR015943">
    <property type="entry name" value="WD40/YVTN_repeat-like_dom_sf"/>
</dbReference>
<comment type="caution">
    <text evidence="3">The sequence shown here is derived from an EMBL/GenBank/DDBJ whole genome shotgun (WGS) entry which is preliminary data.</text>
</comment>
<feature type="chain" id="PRO_5045651527" evidence="1">
    <location>
        <begin position="28"/>
        <end position="754"/>
    </location>
</feature>
<dbReference type="InterPro" id="IPR008964">
    <property type="entry name" value="Invasin/intimin_cell_adhesion"/>
</dbReference>
<keyword evidence="4" id="KW-1185">Reference proteome</keyword>
<dbReference type="SMART" id="SM00564">
    <property type="entry name" value="PQQ"/>
    <property type="match status" value="8"/>
</dbReference>
<dbReference type="Gene3D" id="2.40.10.480">
    <property type="match status" value="1"/>
</dbReference>
<dbReference type="Gene3D" id="2.60.40.1080">
    <property type="match status" value="2"/>
</dbReference>
<sequence>MIKKRIARLVIGTMLFSCLFGPSAALALDGSTTVTPVPNLPKIDIVQPASPTTNAGNVSSVWFYPTRDFIIADEPPAVGPDGTVYLGFNYYAIVTLVGSLSAVTSGGERQWEYKIPDYPLLTAPAVGPDGVVYVGTGVVKYNEGTLIAVNPDGTKKWSVPLGPVSSRPVFGEDGTVYVAVSDGTLHALHPSDGSEKWASELGIVTTAYMAIGQDGTIYVGNGSDTLYAVKPNGSIKWTYQAGGVVNTVPAVGLNGMIYVGAADRKLYAISPSGKKEWEHDLGGTPFSPIVGADGTIYAGASDQTVYAIRPDNGLKWKTVFSKAITSTAIGPNDTIHFLTADGMVQALNLTDGSLQWRYGISTPDQIIAPAVGNDGTVYAIGMMKTVLTLYAFRVKVTGISLNKSSTALQIGASESLSAVLTPVNASNRKVIWSSSNSGIAAVDSTGRVSAVSAGKATITAKTEDGGKSASCEVTVSNFPGAIVVDSVTVSPAELSLQAGKSARLKAAVTPADATNRQVTWSSSNLAVAQVNESGQVTGKAPGTAVVRVTTADGGFIAVSKITVLPGTAAPAPDIFSDIGGHWASGDIMTAYDRHIVNGYPDFTFRPDGSVTRAEFVVMLMNGLKPDVPAAETAFSDKDEIGIWAQSSVSQALQLGIVSGYPDGTFRPGANITHAEMAAAVFHASGLAPAGIVKTGYTDDASIPEWAREAVSSIEKMGIIVVGGKTAGTFAPSALSTRAEAAAWIVRMLEVKEEG</sequence>
<dbReference type="PANTHER" id="PTHR43308:SF5">
    <property type="entry name" value="S-LAYER PROTEIN _ PEPTIDOGLYCAN ENDO-BETA-N-ACETYLGLUCOSAMINIDASE"/>
    <property type="match status" value="1"/>
</dbReference>
<accession>A0ABV5VPV2</accession>
<reference evidence="3 4" key="1">
    <citation type="submission" date="2024-09" db="EMBL/GenBank/DDBJ databases">
        <authorList>
            <person name="Sun Q."/>
            <person name="Mori K."/>
        </authorList>
    </citation>
    <scope>NUCLEOTIDE SEQUENCE [LARGE SCALE GENOMIC DNA]</scope>
    <source>
        <strain evidence="3 4">JCM 12520</strain>
    </source>
</reference>
<gene>
    <name evidence="3" type="ORF">ACFFNY_00565</name>
</gene>
<evidence type="ECO:0000259" key="2">
    <source>
        <dbReference type="PROSITE" id="PS51272"/>
    </source>
</evidence>
<proteinExistence type="predicted"/>
<dbReference type="Gene3D" id="2.40.128.630">
    <property type="match status" value="1"/>
</dbReference>
<feature type="signal peptide" evidence="1">
    <location>
        <begin position="1"/>
        <end position="27"/>
    </location>
</feature>
<dbReference type="SMART" id="SM00635">
    <property type="entry name" value="BID_2"/>
    <property type="match status" value="2"/>
</dbReference>
<dbReference type="Proteomes" id="UP001589619">
    <property type="component" value="Unassembled WGS sequence"/>
</dbReference>
<dbReference type="Pfam" id="PF02368">
    <property type="entry name" value="Big_2"/>
    <property type="match status" value="2"/>
</dbReference>
<dbReference type="Gene3D" id="2.130.10.10">
    <property type="entry name" value="YVTN repeat-like/Quinoprotein amine dehydrogenase"/>
    <property type="match status" value="1"/>
</dbReference>
<protein>
    <submittedName>
        <fullName evidence="3">PQQ-binding-like beta-propeller repeat protein</fullName>
    </submittedName>
</protein>
<dbReference type="InterPro" id="IPR002372">
    <property type="entry name" value="PQQ_rpt_dom"/>
</dbReference>
<organism evidence="3 4">
    <name type="scientific">Paenibacillus hodogayensis</name>
    <dbReference type="NCBI Taxonomy" id="279208"/>
    <lineage>
        <taxon>Bacteria</taxon>
        <taxon>Bacillati</taxon>
        <taxon>Bacillota</taxon>
        <taxon>Bacilli</taxon>
        <taxon>Bacillales</taxon>
        <taxon>Paenibacillaceae</taxon>
        <taxon>Paenibacillus</taxon>
    </lineage>
</organism>
<evidence type="ECO:0000313" key="4">
    <source>
        <dbReference type="Proteomes" id="UP001589619"/>
    </source>
</evidence>
<feature type="domain" description="SLH" evidence="2">
    <location>
        <begin position="634"/>
        <end position="692"/>
    </location>
</feature>
<dbReference type="RefSeq" id="WP_344910207.1">
    <property type="nucleotide sequence ID" value="NZ_BAAAYO010000008.1"/>
</dbReference>